<proteinExistence type="predicted"/>
<comment type="caution">
    <text evidence="2">The sequence shown here is derived from an EMBL/GenBank/DDBJ whole genome shotgun (WGS) entry which is preliminary data.</text>
</comment>
<protein>
    <submittedName>
        <fullName evidence="2">Glycosyltransferase family 4 protein</fullName>
    </submittedName>
</protein>
<dbReference type="AlphaFoldDB" id="A0A3D6AR52"/>
<reference evidence="2 3" key="1">
    <citation type="journal article" date="2019" name="Nat. Med.">
        <title>A library of human gut bacterial isolates paired with longitudinal multiomics data enables mechanistic microbiome research.</title>
        <authorList>
            <person name="Poyet M."/>
            <person name="Groussin M."/>
            <person name="Gibbons S.M."/>
            <person name="Avila-Pacheco J."/>
            <person name="Jiang X."/>
            <person name="Kearney S.M."/>
            <person name="Perrotta A.R."/>
            <person name="Berdy B."/>
            <person name="Zhao S."/>
            <person name="Lieberman T.D."/>
            <person name="Swanson P.K."/>
            <person name="Smith M."/>
            <person name="Roesemann S."/>
            <person name="Alexander J.E."/>
            <person name="Rich S.A."/>
            <person name="Livny J."/>
            <person name="Vlamakis H."/>
            <person name="Clish C."/>
            <person name="Bullock K."/>
            <person name="Deik A."/>
            <person name="Scott J."/>
            <person name="Pierce K.A."/>
            <person name="Xavier R.J."/>
            <person name="Alm E.J."/>
        </authorList>
    </citation>
    <scope>NUCLEOTIDE SEQUENCE [LARGE SCALE GENOMIC DNA]</scope>
    <source>
        <strain evidence="2 3">BIOML-A6</strain>
    </source>
</reference>
<evidence type="ECO:0000313" key="3">
    <source>
        <dbReference type="Proteomes" id="UP000448877"/>
    </source>
</evidence>
<dbReference type="Proteomes" id="UP000448877">
    <property type="component" value="Unassembled WGS sequence"/>
</dbReference>
<name>A0A3D6AR52_9BACE</name>
<dbReference type="SUPFAM" id="SSF53756">
    <property type="entry name" value="UDP-Glycosyltransferase/glycogen phosphorylase"/>
    <property type="match status" value="1"/>
</dbReference>
<evidence type="ECO:0000313" key="2">
    <source>
        <dbReference type="EMBL" id="KAA5416332.1"/>
    </source>
</evidence>
<accession>A0A3D6AR52</accession>
<gene>
    <name evidence="2" type="ORF">F2Y81_15860</name>
</gene>
<feature type="domain" description="Glycosyl transferase family 1" evidence="1">
    <location>
        <begin position="219"/>
        <end position="382"/>
    </location>
</feature>
<keyword evidence="2" id="KW-0808">Transferase</keyword>
<dbReference type="CDD" id="cd03801">
    <property type="entry name" value="GT4_PimA-like"/>
    <property type="match status" value="1"/>
</dbReference>
<dbReference type="EMBL" id="VVYV01000027">
    <property type="protein sequence ID" value="KAA5416332.1"/>
    <property type="molecule type" value="Genomic_DNA"/>
</dbReference>
<dbReference type="GO" id="GO:0016757">
    <property type="term" value="F:glycosyltransferase activity"/>
    <property type="evidence" value="ECO:0007669"/>
    <property type="project" value="InterPro"/>
</dbReference>
<sequence length="418" mass="48333">MYMKILFFSYLSYDDNHYKGGGWVNSLINVLIEKTQYEIGVVYIAKDNHYKKYICNNISYYAIPLKQSTFLKYYRYITRTPVFSFDYSIINSVIKDFTPDIVQLFGMETPFGGVLTEITSVPVVVHIQGICTAYYEKWFPMGFSPKRVWWKSSLLDKLRLSTLTHQYERFYNLSKMERAYFKNYNYYLGRTRWDYSVSRLLSPGSKYYVCDELLRAEFYNKKWVYNGGKLIISSVTNGELYKGFDTILRTSHLLAGIGVEFEWNIYGLSADSAVVKIVESCLQLKYMENHVHFCGKKSAQEIVDSLLNSTFYVHVSHIDNSPNALCEAMLLGVPSIATYVGGIPSIIIDKVTGYLVPDSEPYSLAFLIKSLYKSEDALKEISDMAHLSALQRHDENNILDQLQKAYNDIISDFSKCRF</sequence>
<evidence type="ECO:0000259" key="1">
    <source>
        <dbReference type="Pfam" id="PF00534"/>
    </source>
</evidence>
<dbReference type="Gene3D" id="3.40.50.2000">
    <property type="entry name" value="Glycogen Phosphorylase B"/>
    <property type="match status" value="2"/>
</dbReference>
<dbReference type="Pfam" id="PF00534">
    <property type="entry name" value="Glycos_transf_1"/>
    <property type="match status" value="1"/>
</dbReference>
<dbReference type="PANTHER" id="PTHR12526">
    <property type="entry name" value="GLYCOSYLTRANSFERASE"/>
    <property type="match status" value="1"/>
</dbReference>
<dbReference type="PANTHER" id="PTHR12526:SF630">
    <property type="entry name" value="GLYCOSYLTRANSFERASE"/>
    <property type="match status" value="1"/>
</dbReference>
<dbReference type="InterPro" id="IPR001296">
    <property type="entry name" value="Glyco_trans_1"/>
</dbReference>
<organism evidence="2 3">
    <name type="scientific">Bacteroides cellulosilyticus</name>
    <dbReference type="NCBI Taxonomy" id="246787"/>
    <lineage>
        <taxon>Bacteria</taxon>
        <taxon>Pseudomonadati</taxon>
        <taxon>Bacteroidota</taxon>
        <taxon>Bacteroidia</taxon>
        <taxon>Bacteroidales</taxon>
        <taxon>Bacteroidaceae</taxon>
        <taxon>Bacteroides</taxon>
    </lineage>
</organism>